<organism evidence="13 14">
    <name type="scientific">Anaplasma ovis str. Haibei</name>
    <dbReference type="NCBI Taxonomy" id="1248439"/>
    <lineage>
        <taxon>Bacteria</taxon>
        <taxon>Pseudomonadati</taxon>
        <taxon>Pseudomonadota</taxon>
        <taxon>Alphaproteobacteria</taxon>
        <taxon>Rickettsiales</taxon>
        <taxon>Anaplasmataceae</taxon>
        <taxon>Anaplasma</taxon>
    </lineage>
</organism>
<dbReference type="PANTHER" id="PTHR11403:SF7">
    <property type="entry name" value="CYTOCHROME C OXIDASE SUBUNIT 3"/>
    <property type="match status" value="1"/>
</dbReference>
<dbReference type="Gene3D" id="1.10.287.70">
    <property type="match status" value="1"/>
</dbReference>
<evidence type="ECO:0000313" key="13">
    <source>
        <dbReference type="EMBL" id="ASI48041.1"/>
    </source>
</evidence>
<dbReference type="InterPro" id="IPR035973">
    <property type="entry name" value="Cyt_c_oxidase_su3-like_sf"/>
</dbReference>
<evidence type="ECO:0000313" key="14">
    <source>
        <dbReference type="Proteomes" id="UP000259762"/>
    </source>
</evidence>
<feature type="transmembrane region" description="Helical" evidence="11">
    <location>
        <begin position="171"/>
        <end position="190"/>
    </location>
</feature>
<protein>
    <recommendedName>
        <fullName evidence="3">cytochrome-c oxidase</fullName>
        <ecNumber evidence="3">7.1.1.9</ecNumber>
    </recommendedName>
    <alternativeName>
        <fullName evidence="8">Cytochrome aa3 subunit 3</fullName>
    </alternativeName>
    <alternativeName>
        <fullName evidence="9">Cytochrome c oxidase polypeptide III</fullName>
    </alternativeName>
</protein>
<evidence type="ECO:0000259" key="12">
    <source>
        <dbReference type="PROSITE" id="PS50253"/>
    </source>
</evidence>
<dbReference type="PROSITE" id="PS50253">
    <property type="entry name" value="COX3"/>
    <property type="match status" value="1"/>
</dbReference>
<evidence type="ECO:0000256" key="8">
    <source>
        <dbReference type="ARBA" id="ARBA00031400"/>
    </source>
</evidence>
<comment type="subcellular location">
    <subcellularLocation>
        <location evidence="10">Cell membrane</location>
        <topology evidence="10">Multi-pass membrane protein</topology>
    </subcellularLocation>
    <subcellularLocation>
        <location evidence="1">Membrane</location>
        <topology evidence="1">Multi-pass membrane protein</topology>
    </subcellularLocation>
</comment>
<reference evidence="13 14" key="2">
    <citation type="journal article" date="2019" name="BMC Genomics">
        <title>The Anaplasma ovis genome reveals a high proportion of pseudogenes.</title>
        <authorList>
            <person name="Liu Z."/>
            <person name="Peasley A.M."/>
            <person name="Yang J."/>
            <person name="Li Y."/>
            <person name="Guan G."/>
            <person name="Luo J."/>
            <person name="Yin H."/>
            <person name="Brayton K.A."/>
        </authorList>
    </citation>
    <scope>NUCLEOTIDE SEQUENCE [LARGE SCALE GENOMIC DNA]</scope>
    <source>
        <strain evidence="13 14">Haibei</strain>
    </source>
</reference>
<feature type="transmembrane region" description="Helical" evidence="11">
    <location>
        <begin position="252"/>
        <end position="271"/>
    </location>
</feature>
<dbReference type="GO" id="GO:0004129">
    <property type="term" value="F:cytochrome-c oxidase activity"/>
    <property type="evidence" value="ECO:0007669"/>
    <property type="project" value="UniProtKB-EC"/>
</dbReference>
<feature type="transmembrane region" description="Helical" evidence="11">
    <location>
        <begin position="37"/>
        <end position="59"/>
    </location>
</feature>
<dbReference type="Pfam" id="PF00510">
    <property type="entry name" value="COX3"/>
    <property type="match status" value="1"/>
</dbReference>
<dbReference type="InterPro" id="IPR024791">
    <property type="entry name" value="Cyt_c/ubiquinol_Oxase_su3"/>
</dbReference>
<evidence type="ECO:0000256" key="10">
    <source>
        <dbReference type="RuleBase" id="RU003376"/>
    </source>
</evidence>
<dbReference type="SUPFAM" id="SSF81452">
    <property type="entry name" value="Cytochrome c oxidase subunit III-like"/>
    <property type="match status" value="1"/>
</dbReference>
<dbReference type="GO" id="GO:0019646">
    <property type="term" value="P:aerobic electron transport chain"/>
    <property type="evidence" value="ECO:0007669"/>
    <property type="project" value="InterPro"/>
</dbReference>
<sequence length="273" mass="31641">MKKKHDHHILSQSPWPILLSICSFLSAFGLVRSIHNNSYGMVVLPIGVLLTITVLYKWWFDVIDEANKDNCFTEVVKRGLRFGLAVMILSETMFFFAFFWSFFKAWLFPIYNLIDFSEKIYTSWPPNGIKTVDPWSIPFFNTITLLLSGCTITWSHHFLLEGDMKSSSRMLLSTIILGIIFSSFQCIEYIHIDFPFKGVGGGAIYSSNFYMATGFHGMHVLLGIVFLFVCWVRMKRGKVSPECHIGFECAAWYWHFVDVVWLFLFLFMYVISS</sequence>
<proteinExistence type="inferred from homology"/>
<evidence type="ECO:0000256" key="5">
    <source>
        <dbReference type="ARBA" id="ARBA00022967"/>
    </source>
</evidence>
<feature type="transmembrane region" description="Helical" evidence="11">
    <location>
        <begin position="210"/>
        <end position="232"/>
    </location>
</feature>
<keyword evidence="14" id="KW-1185">Reference proteome</keyword>
<evidence type="ECO:0000256" key="7">
    <source>
        <dbReference type="ARBA" id="ARBA00023136"/>
    </source>
</evidence>
<feature type="transmembrane region" description="Helical" evidence="11">
    <location>
        <begin position="12"/>
        <end position="31"/>
    </location>
</feature>
<dbReference type="Gene3D" id="1.20.120.80">
    <property type="entry name" value="Cytochrome c oxidase, subunit III, four-helix bundle"/>
    <property type="match status" value="1"/>
</dbReference>
<dbReference type="CDD" id="cd01665">
    <property type="entry name" value="Cyt_c_Oxidase_III"/>
    <property type="match status" value="1"/>
</dbReference>
<evidence type="ECO:0000256" key="2">
    <source>
        <dbReference type="ARBA" id="ARBA00010581"/>
    </source>
</evidence>
<evidence type="ECO:0000256" key="4">
    <source>
        <dbReference type="ARBA" id="ARBA00022692"/>
    </source>
</evidence>
<name>A0A2Z2LCC4_9RICK</name>
<keyword evidence="4 10" id="KW-0812">Transmembrane</keyword>
<dbReference type="EC" id="7.1.1.9" evidence="3"/>
<keyword evidence="6 11" id="KW-1133">Transmembrane helix</keyword>
<keyword evidence="5" id="KW-1278">Translocase</keyword>
<feature type="domain" description="Heme-copper oxidase subunit III family profile" evidence="12">
    <location>
        <begin position="3"/>
        <end position="273"/>
    </location>
</feature>
<dbReference type="GO" id="GO:0005886">
    <property type="term" value="C:plasma membrane"/>
    <property type="evidence" value="ECO:0007669"/>
    <property type="project" value="UniProtKB-SubCell"/>
</dbReference>
<dbReference type="RefSeq" id="WP_075139310.1">
    <property type="nucleotide sequence ID" value="NZ_CP015994.1"/>
</dbReference>
<feature type="transmembrane region" description="Helical" evidence="11">
    <location>
        <begin position="80"/>
        <end position="103"/>
    </location>
</feature>
<dbReference type="AlphaFoldDB" id="A0A2Z2LCC4"/>
<dbReference type="KEGG" id="aoh:AOV_04675"/>
<dbReference type="InterPro" id="IPR013833">
    <property type="entry name" value="Cyt_c_oxidase_su3_a-hlx"/>
</dbReference>
<dbReference type="EMBL" id="CP015994">
    <property type="protein sequence ID" value="ASI48041.1"/>
    <property type="molecule type" value="Genomic_DNA"/>
</dbReference>
<evidence type="ECO:0000256" key="11">
    <source>
        <dbReference type="SAM" id="Phobius"/>
    </source>
</evidence>
<dbReference type="Proteomes" id="UP000259762">
    <property type="component" value="Chromosome"/>
</dbReference>
<keyword evidence="7 11" id="KW-0472">Membrane</keyword>
<accession>A0A2Z2LCC4</accession>
<dbReference type="InterPro" id="IPR033945">
    <property type="entry name" value="Cyt_c_oxase_su3_dom"/>
</dbReference>
<comment type="similarity">
    <text evidence="2 10">Belongs to the cytochrome c oxidase subunit 3 family.</text>
</comment>
<dbReference type="PANTHER" id="PTHR11403">
    <property type="entry name" value="CYTOCHROME C OXIDASE SUBUNIT III"/>
    <property type="match status" value="1"/>
</dbReference>
<dbReference type="InterPro" id="IPR000298">
    <property type="entry name" value="Cyt_c_oxidase-like_su3"/>
</dbReference>
<evidence type="ECO:0000256" key="6">
    <source>
        <dbReference type="ARBA" id="ARBA00022989"/>
    </source>
</evidence>
<evidence type="ECO:0000256" key="1">
    <source>
        <dbReference type="ARBA" id="ARBA00004141"/>
    </source>
</evidence>
<evidence type="ECO:0000256" key="9">
    <source>
        <dbReference type="ARBA" id="ARBA00031625"/>
    </source>
</evidence>
<feature type="transmembrane region" description="Helical" evidence="11">
    <location>
        <begin position="135"/>
        <end position="159"/>
    </location>
</feature>
<reference evidence="14" key="1">
    <citation type="submission" date="2018-06" db="EMBL/GenBank/DDBJ databases">
        <title>The Anaplasma ovis genome reveals a high proportion of pseudogenes.</title>
        <authorList>
            <person name="Liu Z."/>
            <person name="Peasley A.M."/>
            <person name="Yang J."/>
            <person name="Li Y."/>
            <person name="Guan G."/>
            <person name="Luo J."/>
            <person name="Yin H."/>
            <person name="Brayton K.A."/>
        </authorList>
    </citation>
    <scope>NUCLEOTIDE SEQUENCE [LARGE SCALE GENOMIC DNA]</scope>
    <source>
        <strain evidence="14">Haibei</strain>
    </source>
</reference>
<evidence type="ECO:0000256" key="3">
    <source>
        <dbReference type="ARBA" id="ARBA00012949"/>
    </source>
</evidence>
<dbReference type="OrthoDB" id="9810850at2"/>
<gene>
    <name evidence="13" type="ORF">AOV_04675</name>
</gene>